<reference evidence="4" key="1">
    <citation type="journal article" date="2015" name="Nat. Genet.">
        <title>The genome and transcriptome of the zoonotic hookworm Ancylostoma ceylanicum identify infection-specific gene families.</title>
        <authorList>
            <person name="Schwarz E.M."/>
            <person name="Hu Y."/>
            <person name="Antoshechkin I."/>
            <person name="Miller M.M."/>
            <person name="Sternberg P.W."/>
            <person name="Aroian R.V."/>
        </authorList>
    </citation>
    <scope>NUCLEOTIDE SEQUENCE</scope>
    <source>
        <strain evidence="4">HY135</strain>
    </source>
</reference>
<evidence type="ECO:0000259" key="2">
    <source>
        <dbReference type="PROSITE" id="PS51767"/>
    </source>
</evidence>
<evidence type="ECO:0000313" key="3">
    <source>
        <dbReference type="EMBL" id="EYB87720.1"/>
    </source>
</evidence>
<dbReference type="Gene3D" id="2.40.70.10">
    <property type="entry name" value="Acid Proteases"/>
    <property type="match status" value="2"/>
</dbReference>
<dbReference type="AlphaFoldDB" id="A0A016SAR5"/>
<dbReference type="STRING" id="53326.A0A016SAR5"/>
<dbReference type="CDD" id="cd05471">
    <property type="entry name" value="pepsin_like"/>
    <property type="match status" value="1"/>
</dbReference>
<dbReference type="OrthoDB" id="5914657at2759"/>
<accession>A0A016SAR5</accession>
<name>A0A016SAR5_9BILA</name>
<dbReference type="GO" id="GO:0006508">
    <property type="term" value="P:proteolysis"/>
    <property type="evidence" value="ECO:0007669"/>
    <property type="project" value="InterPro"/>
</dbReference>
<dbReference type="GO" id="GO:0004190">
    <property type="term" value="F:aspartic-type endopeptidase activity"/>
    <property type="evidence" value="ECO:0007669"/>
    <property type="project" value="InterPro"/>
</dbReference>
<gene>
    <name evidence="3" type="primary">Acey_s0258.g440</name>
    <name evidence="3" type="ORF">Y032_0258g440</name>
</gene>
<evidence type="ECO:0000313" key="4">
    <source>
        <dbReference type="Proteomes" id="UP000024635"/>
    </source>
</evidence>
<proteinExistence type="inferred from homology"/>
<comment type="similarity">
    <text evidence="1">Belongs to the peptidase A1 family.</text>
</comment>
<dbReference type="InterPro" id="IPR034164">
    <property type="entry name" value="Pepsin-like_dom"/>
</dbReference>
<dbReference type="PANTHER" id="PTHR47966:SF45">
    <property type="entry name" value="PEPTIDASE A1 DOMAIN-CONTAINING PROTEIN"/>
    <property type="match status" value="1"/>
</dbReference>
<dbReference type="Proteomes" id="UP000024635">
    <property type="component" value="Unassembled WGS sequence"/>
</dbReference>
<dbReference type="PANTHER" id="PTHR47966">
    <property type="entry name" value="BETA-SITE APP-CLEAVING ENZYME, ISOFORM A-RELATED"/>
    <property type="match status" value="1"/>
</dbReference>
<keyword evidence="4" id="KW-1185">Reference proteome</keyword>
<protein>
    <recommendedName>
        <fullName evidence="2">Peptidase A1 domain-containing protein</fullName>
    </recommendedName>
</protein>
<dbReference type="GO" id="GO:0005764">
    <property type="term" value="C:lysosome"/>
    <property type="evidence" value="ECO:0007669"/>
    <property type="project" value="TreeGrafter"/>
</dbReference>
<organism evidence="3 4">
    <name type="scientific">Ancylostoma ceylanicum</name>
    <dbReference type="NCBI Taxonomy" id="53326"/>
    <lineage>
        <taxon>Eukaryota</taxon>
        <taxon>Metazoa</taxon>
        <taxon>Ecdysozoa</taxon>
        <taxon>Nematoda</taxon>
        <taxon>Chromadorea</taxon>
        <taxon>Rhabditida</taxon>
        <taxon>Rhabditina</taxon>
        <taxon>Rhabditomorpha</taxon>
        <taxon>Strongyloidea</taxon>
        <taxon>Ancylostomatidae</taxon>
        <taxon>Ancylostomatinae</taxon>
        <taxon>Ancylostoma</taxon>
    </lineage>
</organism>
<sequence length="266" mass="29924">MVLVLQTGVKSAAGFYGNDTIRLGDHGADQLALSNIKFGQATQLGFYFVGTPYDGVFGLAFSALSKDNYVPPFEQAYNRRLVDPVFTLFMEKNGGGGAITFGGLDKQHCGGVLAYEKLTLAKHWQFRMNTFSSPKFFSKNGWDVMIDNSYPFLGIPNYLAHRIARESGAEVRLLSLQHCFRTDPRQYFLLTLKIYDNKDYGRKLKMLYNFGRHCMQKNTSACVSSAIAHISRSNGKTHMKPIPFDTKFATLRGFMWMTVILCSGRL</sequence>
<dbReference type="InterPro" id="IPR001461">
    <property type="entry name" value="Aspartic_peptidase_A1"/>
</dbReference>
<dbReference type="InterPro" id="IPR033121">
    <property type="entry name" value="PEPTIDASE_A1"/>
</dbReference>
<comment type="caution">
    <text evidence="3">The sequence shown here is derived from an EMBL/GenBank/DDBJ whole genome shotgun (WGS) entry which is preliminary data.</text>
</comment>
<dbReference type="Pfam" id="PF00026">
    <property type="entry name" value="Asp"/>
    <property type="match status" value="1"/>
</dbReference>
<dbReference type="EMBL" id="JARK01001594">
    <property type="protein sequence ID" value="EYB87720.1"/>
    <property type="molecule type" value="Genomic_DNA"/>
</dbReference>
<dbReference type="PROSITE" id="PS51767">
    <property type="entry name" value="PEPTIDASE_A1"/>
    <property type="match status" value="1"/>
</dbReference>
<dbReference type="SUPFAM" id="SSF50630">
    <property type="entry name" value="Acid proteases"/>
    <property type="match status" value="1"/>
</dbReference>
<dbReference type="InterPro" id="IPR021109">
    <property type="entry name" value="Peptidase_aspartic_dom_sf"/>
</dbReference>
<evidence type="ECO:0000256" key="1">
    <source>
        <dbReference type="ARBA" id="ARBA00007447"/>
    </source>
</evidence>
<feature type="domain" description="Peptidase A1" evidence="2">
    <location>
        <begin position="1"/>
        <end position="266"/>
    </location>
</feature>